<evidence type="ECO:0000313" key="2">
    <source>
        <dbReference type="EMBL" id="MBB5347523.1"/>
    </source>
</evidence>
<dbReference type="InterPro" id="IPR035093">
    <property type="entry name" value="RelE/ParE_toxin_dom_sf"/>
</dbReference>
<organism evidence="2 3">
    <name type="scientific">Desulfoprunum benzoelyticum</name>
    <dbReference type="NCBI Taxonomy" id="1506996"/>
    <lineage>
        <taxon>Bacteria</taxon>
        <taxon>Pseudomonadati</taxon>
        <taxon>Thermodesulfobacteriota</taxon>
        <taxon>Desulfobulbia</taxon>
        <taxon>Desulfobulbales</taxon>
        <taxon>Desulfobulbaceae</taxon>
        <taxon>Desulfoprunum</taxon>
    </lineage>
</organism>
<dbReference type="EMBL" id="JACHEO010000005">
    <property type="protein sequence ID" value="MBB5347523.1"/>
    <property type="molecule type" value="Genomic_DNA"/>
</dbReference>
<proteinExistence type="predicted"/>
<dbReference type="SUPFAM" id="SSF143011">
    <property type="entry name" value="RelE-like"/>
    <property type="match status" value="1"/>
</dbReference>
<evidence type="ECO:0000313" key="3">
    <source>
        <dbReference type="Proteomes" id="UP000539642"/>
    </source>
</evidence>
<name>A0A840US67_9BACT</name>
<comment type="caution">
    <text evidence="2">The sequence shown here is derived from an EMBL/GenBank/DDBJ whole genome shotgun (WGS) entry which is preliminary data.</text>
</comment>
<protein>
    <recommendedName>
        <fullName evidence="4">Addiction module toxin RelE</fullName>
    </recommendedName>
</protein>
<reference evidence="2 3" key="1">
    <citation type="submission" date="2020-08" db="EMBL/GenBank/DDBJ databases">
        <title>Genomic Encyclopedia of Type Strains, Phase IV (KMG-IV): sequencing the most valuable type-strain genomes for metagenomic binning, comparative biology and taxonomic classification.</title>
        <authorList>
            <person name="Goeker M."/>
        </authorList>
    </citation>
    <scope>NUCLEOTIDE SEQUENCE [LARGE SCALE GENOMIC DNA]</scope>
    <source>
        <strain evidence="2 3">DSM 28570</strain>
    </source>
</reference>
<dbReference type="Proteomes" id="UP000539642">
    <property type="component" value="Unassembled WGS sequence"/>
</dbReference>
<dbReference type="AlphaFoldDB" id="A0A840US67"/>
<keyword evidence="3" id="KW-1185">Reference proteome</keyword>
<dbReference type="RefSeq" id="WP_183349373.1">
    <property type="nucleotide sequence ID" value="NZ_JACHEO010000005.1"/>
</dbReference>
<dbReference type="Pfam" id="PF15781">
    <property type="entry name" value="ParE-like_toxin"/>
    <property type="match status" value="1"/>
</dbReference>
<sequence length="97" mass="11275">MLTYINLKRSPQKQNGVKKLHPTEKREVDAAITALITDPFIGTEKKGDLKGVFVYKFNLIETEYLLSYRLVGEDLELVALGPHENYYRDLKSYLKKR</sequence>
<evidence type="ECO:0000256" key="1">
    <source>
        <dbReference type="SAM" id="MobiDB-lite"/>
    </source>
</evidence>
<gene>
    <name evidence="2" type="ORF">HNQ81_001244</name>
</gene>
<evidence type="ECO:0008006" key="4">
    <source>
        <dbReference type="Google" id="ProtNLM"/>
    </source>
</evidence>
<accession>A0A840US67</accession>
<feature type="region of interest" description="Disordered" evidence="1">
    <location>
        <begin position="1"/>
        <end position="20"/>
    </location>
</feature>
<dbReference type="InterPro" id="IPR031552">
    <property type="entry name" value="ParE-like_toxin"/>
</dbReference>